<sequence length="113" mass="11984">MLTVQLSSSTSQLRSASRGRACPVDDLSSPSKARRLMPAILPIKKYLFNCLGGVMASMYGCISGGPGFESRVGPSLVIESICIVSLSNSPELGSWRCFTPVPRRARKAVGPAP</sequence>
<reference evidence="2" key="1">
    <citation type="submission" date="2021-12" db="EMBL/GenBank/DDBJ databases">
        <authorList>
            <person name="Martin H S."/>
        </authorList>
    </citation>
    <scope>NUCLEOTIDE SEQUENCE</scope>
</reference>
<feature type="compositionally biased region" description="Low complexity" evidence="1">
    <location>
        <begin position="1"/>
        <end position="18"/>
    </location>
</feature>
<dbReference type="EMBL" id="OV170225">
    <property type="protein sequence ID" value="CAH0725704.1"/>
    <property type="molecule type" value="Genomic_DNA"/>
</dbReference>
<dbReference type="OrthoDB" id="6493944at2759"/>
<name>A0A8J9UVL4_9NEOP</name>
<accession>A0A8J9UVL4</accession>
<gene>
    <name evidence="2" type="ORF">BINO364_LOCUS11264</name>
</gene>
<proteinExistence type="predicted"/>
<feature type="region of interest" description="Disordered" evidence="1">
    <location>
        <begin position="1"/>
        <end position="30"/>
    </location>
</feature>
<organism evidence="2 3">
    <name type="scientific">Brenthis ino</name>
    <name type="common">lesser marbled fritillary</name>
    <dbReference type="NCBI Taxonomy" id="405034"/>
    <lineage>
        <taxon>Eukaryota</taxon>
        <taxon>Metazoa</taxon>
        <taxon>Ecdysozoa</taxon>
        <taxon>Arthropoda</taxon>
        <taxon>Hexapoda</taxon>
        <taxon>Insecta</taxon>
        <taxon>Pterygota</taxon>
        <taxon>Neoptera</taxon>
        <taxon>Endopterygota</taxon>
        <taxon>Lepidoptera</taxon>
        <taxon>Glossata</taxon>
        <taxon>Ditrysia</taxon>
        <taxon>Papilionoidea</taxon>
        <taxon>Nymphalidae</taxon>
        <taxon>Heliconiinae</taxon>
        <taxon>Argynnini</taxon>
        <taxon>Brenthis</taxon>
    </lineage>
</organism>
<dbReference type="AlphaFoldDB" id="A0A8J9UVL4"/>
<feature type="non-terminal residue" evidence="2">
    <location>
        <position position="113"/>
    </location>
</feature>
<keyword evidence="3" id="KW-1185">Reference proteome</keyword>
<evidence type="ECO:0000256" key="1">
    <source>
        <dbReference type="SAM" id="MobiDB-lite"/>
    </source>
</evidence>
<dbReference type="Proteomes" id="UP000838878">
    <property type="component" value="Chromosome 5"/>
</dbReference>
<protein>
    <submittedName>
        <fullName evidence="2">Uncharacterized protein</fullName>
    </submittedName>
</protein>
<evidence type="ECO:0000313" key="2">
    <source>
        <dbReference type="EMBL" id="CAH0725704.1"/>
    </source>
</evidence>
<evidence type="ECO:0000313" key="3">
    <source>
        <dbReference type="Proteomes" id="UP000838878"/>
    </source>
</evidence>